<dbReference type="PROSITE" id="PS50119">
    <property type="entry name" value="ZF_BBOX"/>
    <property type="match status" value="1"/>
</dbReference>
<evidence type="ECO:0000313" key="9">
    <source>
        <dbReference type="Ensembl" id="ENSONIP00000031900.1"/>
    </source>
</evidence>
<dbReference type="InterPro" id="IPR000315">
    <property type="entry name" value="Znf_B-box"/>
</dbReference>
<reference evidence="9" key="3">
    <citation type="submission" date="2025-09" db="UniProtKB">
        <authorList>
            <consortium name="Ensembl"/>
        </authorList>
    </citation>
    <scope>IDENTIFICATION</scope>
</reference>
<feature type="domain" description="RING-type" evidence="7">
    <location>
        <begin position="12"/>
        <end position="52"/>
    </location>
</feature>
<dbReference type="Gene3D" id="3.30.40.10">
    <property type="entry name" value="Zinc/RING finger domain, C3HC4 (zinc finger)"/>
    <property type="match status" value="1"/>
</dbReference>
<feature type="chain" id="PRO_5025346225" evidence="6">
    <location>
        <begin position="21"/>
        <end position="408"/>
    </location>
</feature>
<dbReference type="InterPro" id="IPR043136">
    <property type="entry name" value="B30.2/SPRY_sf"/>
</dbReference>
<evidence type="ECO:0000256" key="3">
    <source>
        <dbReference type="ARBA" id="ARBA00022833"/>
    </source>
</evidence>
<dbReference type="SMART" id="SM00184">
    <property type="entry name" value="RING"/>
    <property type="match status" value="1"/>
</dbReference>
<evidence type="ECO:0000256" key="5">
    <source>
        <dbReference type="SAM" id="Coils"/>
    </source>
</evidence>
<dbReference type="PROSITE" id="PS00518">
    <property type="entry name" value="ZF_RING_1"/>
    <property type="match status" value="1"/>
</dbReference>
<dbReference type="Pfam" id="PF00643">
    <property type="entry name" value="zf-B_box"/>
    <property type="match status" value="1"/>
</dbReference>
<dbReference type="Gene3D" id="4.10.830.40">
    <property type="match status" value="1"/>
</dbReference>
<dbReference type="AlphaFoldDB" id="A0A669BBR8"/>
<feature type="coiled-coil region" evidence="5">
    <location>
        <begin position="178"/>
        <end position="259"/>
    </location>
</feature>
<dbReference type="PROSITE" id="PS50089">
    <property type="entry name" value="ZF_RING_2"/>
    <property type="match status" value="1"/>
</dbReference>
<organism evidence="9 10">
    <name type="scientific">Oreochromis niloticus</name>
    <name type="common">Nile tilapia</name>
    <name type="synonym">Tilapia nilotica</name>
    <dbReference type="NCBI Taxonomy" id="8128"/>
    <lineage>
        <taxon>Eukaryota</taxon>
        <taxon>Metazoa</taxon>
        <taxon>Chordata</taxon>
        <taxon>Craniata</taxon>
        <taxon>Vertebrata</taxon>
        <taxon>Euteleostomi</taxon>
        <taxon>Actinopterygii</taxon>
        <taxon>Neopterygii</taxon>
        <taxon>Teleostei</taxon>
        <taxon>Neoteleostei</taxon>
        <taxon>Acanthomorphata</taxon>
        <taxon>Ovalentaria</taxon>
        <taxon>Cichlomorphae</taxon>
        <taxon>Cichliformes</taxon>
        <taxon>Cichlidae</taxon>
        <taxon>African cichlids</taxon>
        <taxon>Pseudocrenilabrinae</taxon>
        <taxon>Oreochromini</taxon>
        <taxon>Oreochromis</taxon>
    </lineage>
</organism>
<evidence type="ECO:0000256" key="1">
    <source>
        <dbReference type="ARBA" id="ARBA00022723"/>
    </source>
</evidence>
<sequence>KLNIWLNYQFLCCICLEVFTDPVSTPCGHNFCKNCITQHWNSSPLCQCPVCKRKYYTRPELHVNTFISEMQQSAKPGEVLCDVCTGTKLKALKSCLVCLTSYCETHLQPHQTVSGLKRHQLIDPVKNLERRICSKHDKLLEMFCKSDQMCVCVVCSVSDHKRHDVVPLKEEYKVKKRLEKVQEVKRSVQLSKEEADRELEGGVQFFADLMESIEIGLNELTEAVKEKQRTAEKQAADFIKELEQEIFELTKRSSEMDQLSSSEDHLQFIHNFSSVKTVPPTKDWTNTSIHPPSYEGMVVRAVSQVEKKLNDQMKSLFEDELKRVQWYRCYAMLDPDTVHPRPPQYKGNDCRCVLSNLGYSSGRFYFEVKVDKWSTWTLGVSDLGEAKKKKKELLCFICLQHFCSSHHR</sequence>
<reference evidence="10" key="1">
    <citation type="submission" date="2012-01" db="EMBL/GenBank/DDBJ databases">
        <title>The Genome Sequence of Oreochromis niloticus (Nile Tilapia).</title>
        <authorList>
            <consortium name="Broad Institute Genome Assembly Team"/>
            <consortium name="Broad Institute Sequencing Platform"/>
            <person name="Di Palma F."/>
            <person name="Johnson J."/>
            <person name="Lander E.S."/>
            <person name="Lindblad-Toh K."/>
        </authorList>
    </citation>
    <scope>NUCLEOTIDE SEQUENCE [LARGE SCALE GENOMIC DNA]</scope>
</reference>
<dbReference type="SUPFAM" id="SSF57850">
    <property type="entry name" value="RING/U-box"/>
    <property type="match status" value="1"/>
</dbReference>
<keyword evidence="6" id="KW-0732">Signal</keyword>
<dbReference type="GO" id="GO:0008270">
    <property type="term" value="F:zinc ion binding"/>
    <property type="evidence" value="ECO:0007669"/>
    <property type="project" value="UniProtKB-KW"/>
</dbReference>
<dbReference type="InterPro" id="IPR001841">
    <property type="entry name" value="Znf_RING"/>
</dbReference>
<dbReference type="SUPFAM" id="SSF57845">
    <property type="entry name" value="B-box zinc-binding domain"/>
    <property type="match status" value="1"/>
</dbReference>
<dbReference type="SUPFAM" id="SSF49899">
    <property type="entry name" value="Concanavalin A-like lectins/glucanases"/>
    <property type="match status" value="1"/>
</dbReference>
<evidence type="ECO:0000256" key="6">
    <source>
        <dbReference type="SAM" id="SignalP"/>
    </source>
</evidence>
<evidence type="ECO:0000313" key="10">
    <source>
        <dbReference type="Proteomes" id="UP000005207"/>
    </source>
</evidence>
<feature type="domain" description="B box-type" evidence="8">
    <location>
        <begin position="128"/>
        <end position="168"/>
    </location>
</feature>
<dbReference type="Pfam" id="PF25600">
    <property type="entry name" value="TRIM_CC"/>
    <property type="match status" value="1"/>
</dbReference>
<evidence type="ECO:0000259" key="7">
    <source>
        <dbReference type="PROSITE" id="PS50089"/>
    </source>
</evidence>
<dbReference type="OMA" id="IKYTAQT"/>
<dbReference type="InParanoid" id="A0A669BBR8"/>
<reference evidence="9" key="2">
    <citation type="submission" date="2025-08" db="UniProtKB">
        <authorList>
            <consortium name="Ensembl"/>
        </authorList>
    </citation>
    <scope>IDENTIFICATION</scope>
</reference>
<feature type="signal peptide" evidence="6">
    <location>
        <begin position="1"/>
        <end position="20"/>
    </location>
</feature>
<protein>
    <submittedName>
        <fullName evidence="9">Uncharacterized protein</fullName>
    </submittedName>
</protein>
<dbReference type="Gene3D" id="2.60.120.920">
    <property type="match status" value="1"/>
</dbReference>
<dbReference type="InterPro" id="IPR027370">
    <property type="entry name" value="Znf-RING_euk"/>
</dbReference>
<dbReference type="Proteomes" id="UP000005207">
    <property type="component" value="Linkage group LG7"/>
</dbReference>
<dbReference type="InterPro" id="IPR058030">
    <property type="entry name" value="TRIM8/14/16/25/29/45/65_CC"/>
</dbReference>
<dbReference type="InterPro" id="IPR051051">
    <property type="entry name" value="E3_ubiq-ligase_TRIM/RNF"/>
</dbReference>
<dbReference type="PANTHER" id="PTHR25465">
    <property type="entry name" value="B-BOX DOMAIN CONTAINING"/>
    <property type="match status" value="1"/>
</dbReference>
<dbReference type="PANTHER" id="PTHR25465:SF32">
    <property type="entry name" value="BLOODTHIRSTY-RELATED GENE FAMILY, MEMBER 16 ISOFORM X1-RELATED"/>
    <property type="match status" value="1"/>
</dbReference>
<evidence type="ECO:0000256" key="2">
    <source>
        <dbReference type="ARBA" id="ARBA00022771"/>
    </source>
</evidence>
<keyword evidence="10" id="KW-1185">Reference proteome</keyword>
<dbReference type="Gene3D" id="3.30.160.60">
    <property type="entry name" value="Classic Zinc Finger"/>
    <property type="match status" value="1"/>
</dbReference>
<accession>A0A669BBR8</accession>
<dbReference type="GeneTree" id="ENSGT01040000240400"/>
<evidence type="ECO:0000256" key="4">
    <source>
        <dbReference type="PROSITE-ProRule" id="PRU00024"/>
    </source>
</evidence>
<proteinExistence type="predicted"/>
<evidence type="ECO:0000259" key="8">
    <source>
        <dbReference type="PROSITE" id="PS50119"/>
    </source>
</evidence>
<keyword evidence="3" id="KW-0862">Zinc</keyword>
<dbReference type="CDD" id="cd19769">
    <property type="entry name" value="Bbox2_TRIM16-like"/>
    <property type="match status" value="1"/>
</dbReference>
<dbReference type="InterPro" id="IPR017907">
    <property type="entry name" value="Znf_RING_CS"/>
</dbReference>
<dbReference type="SMART" id="SM00336">
    <property type="entry name" value="BBOX"/>
    <property type="match status" value="1"/>
</dbReference>
<dbReference type="InterPro" id="IPR013320">
    <property type="entry name" value="ConA-like_dom_sf"/>
</dbReference>
<dbReference type="Ensembl" id="ENSONIT00000086649.1">
    <property type="protein sequence ID" value="ENSONIP00000031900.1"/>
    <property type="gene ID" value="ENSONIG00000030669.1"/>
</dbReference>
<dbReference type="Pfam" id="PF13445">
    <property type="entry name" value="zf-RING_UBOX"/>
    <property type="match status" value="1"/>
</dbReference>
<keyword evidence="1" id="KW-0479">Metal-binding</keyword>
<dbReference type="InterPro" id="IPR013083">
    <property type="entry name" value="Znf_RING/FYVE/PHD"/>
</dbReference>
<keyword evidence="5" id="KW-0175">Coiled coil</keyword>
<name>A0A669BBR8_ORENI</name>
<keyword evidence="2 4" id="KW-0863">Zinc-finger</keyword>